<dbReference type="GO" id="GO:0006310">
    <property type="term" value="P:DNA recombination"/>
    <property type="evidence" value="ECO:0007669"/>
    <property type="project" value="UniProtKB-KW"/>
</dbReference>
<keyword evidence="8" id="KW-0158">Chromosome</keyword>
<evidence type="ECO:0000256" key="2">
    <source>
        <dbReference type="ARBA" id="ARBA00004574"/>
    </source>
</evidence>
<dbReference type="SMART" id="SM00559">
    <property type="entry name" value="Ku78"/>
    <property type="match status" value="1"/>
</dbReference>
<proteinExistence type="predicted"/>
<evidence type="ECO:0000256" key="12">
    <source>
        <dbReference type="ARBA" id="ARBA00023242"/>
    </source>
</evidence>
<dbReference type="GO" id="GO:0042162">
    <property type="term" value="F:telomeric DNA binding"/>
    <property type="evidence" value="ECO:0007669"/>
    <property type="project" value="TreeGrafter"/>
</dbReference>
<keyword evidence="5" id="KW-0378">Hydrolase</keyword>
<dbReference type="InterPro" id="IPR036465">
    <property type="entry name" value="vWFA_dom_sf"/>
</dbReference>
<keyword evidence="8" id="KW-0779">Telomere</keyword>
<evidence type="ECO:0000256" key="7">
    <source>
        <dbReference type="ARBA" id="ARBA00022840"/>
    </source>
</evidence>
<dbReference type="RefSeq" id="XP_018291249.1">
    <property type="nucleotide sequence ID" value="XM_018441536.1"/>
</dbReference>
<dbReference type="Proteomes" id="UP000077315">
    <property type="component" value="Unassembled WGS sequence"/>
</dbReference>
<dbReference type="SUPFAM" id="SSF53300">
    <property type="entry name" value="vWA-like"/>
    <property type="match status" value="1"/>
</dbReference>
<keyword evidence="3" id="KW-0547">Nucleotide-binding</keyword>
<evidence type="ECO:0000259" key="14">
    <source>
        <dbReference type="SMART" id="SM00559"/>
    </source>
</evidence>
<name>A0A167MLM6_PHYB8</name>
<evidence type="ECO:0000256" key="10">
    <source>
        <dbReference type="ARBA" id="ARBA00023172"/>
    </source>
</evidence>
<dbReference type="SUPFAM" id="SSF101420">
    <property type="entry name" value="C-terminal domain of Ku80"/>
    <property type="match status" value="1"/>
</dbReference>
<evidence type="ECO:0000256" key="11">
    <source>
        <dbReference type="ARBA" id="ARBA00023204"/>
    </source>
</evidence>
<dbReference type="OrthoDB" id="30826at2759"/>
<feature type="compositionally biased region" description="Acidic residues" evidence="13">
    <location>
        <begin position="304"/>
        <end position="317"/>
    </location>
</feature>
<dbReference type="Gene3D" id="3.40.50.410">
    <property type="entry name" value="von Willebrand factor, type A domain"/>
    <property type="match status" value="1"/>
</dbReference>
<dbReference type="STRING" id="763407.A0A167MLM6"/>
<evidence type="ECO:0000256" key="13">
    <source>
        <dbReference type="SAM" id="MobiDB-lite"/>
    </source>
</evidence>
<dbReference type="GO" id="GO:0005524">
    <property type="term" value="F:ATP binding"/>
    <property type="evidence" value="ECO:0007669"/>
    <property type="project" value="UniProtKB-KW"/>
</dbReference>
<dbReference type="Pfam" id="PF02735">
    <property type="entry name" value="Ku"/>
    <property type="match status" value="1"/>
</dbReference>
<keyword evidence="11" id="KW-0234">DNA repair</keyword>
<keyword evidence="4" id="KW-0227">DNA damage</keyword>
<evidence type="ECO:0000256" key="1">
    <source>
        <dbReference type="ARBA" id="ARBA00004123"/>
    </source>
</evidence>
<keyword evidence="6" id="KW-0347">Helicase</keyword>
<dbReference type="Pfam" id="PF08785">
    <property type="entry name" value="Ku_PK_bind"/>
    <property type="match status" value="1"/>
</dbReference>
<dbReference type="SUPFAM" id="SSF100939">
    <property type="entry name" value="SPOC domain-like"/>
    <property type="match status" value="1"/>
</dbReference>
<evidence type="ECO:0000256" key="8">
    <source>
        <dbReference type="ARBA" id="ARBA00022895"/>
    </source>
</evidence>
<dbReference type="GO" id="GO:0004386">
    <property type="term" value="F:helicase activity"/>
    <property type="evidence" value="ECO:0007669"/>
    <property type="project" value="UniProtKB-KW"/>
</dbReference>
<dbReference type="EMBL" id="KV440981">
    <property type="protein sequence ID" value="OAD73209.1"/>
    <property type="molecule type" value="Genomic_DNA"/>
</dbReference>
<protein>
    <recommendedName>
        <fullName evidence="14">Ku domain-containing protein</fullName>
    </recommendedName>
</protein>
<evidence type="ECO:0000256" key="3">
    <source>
        <dbReference type="ARBA" id="ARBA00022741"/>
    </source>
</evidence>
<keyword evidence="16" id="KW-1185">Reference proteome</keyword>
<dbReference type="InterPro" id="IPR016194">
    <property type="entry name" value="SPOC-like_C_dom_sf"/>
</dbReference>
<feature type="region of interest" description="Disordered" evidence="13">
    <location>
        <begin position="301"/>
        <end position="329"/>
    </location>
</feature>
<dbReference type="GO" id="GO:0016787">
    <property type="term" value="F:hydrolase activity"/>
    <property type="evidence" value="ECO:0007669"/>
    <property type="project" value="UniProtKB-KW"/>
</dbReference>
<keyword evidence="7" id="KW-0067">ATP-binding</keyword>
<organism evidence="15 16">
    <name type="scientific">Phycomyces blakesleeanus (strain ATCC 8743b / DSM 1359 / FGSC 10004 / NBRC 33097 / NRRL 1555)</name>
    <dbReference type="NCBI Taxonomy" id="763407"/>
    <lineage>
        <taxon>Eukaryota</taxon>
        <taxon>Fungi</taxon>
        <taxon>Fungi incertae sedis</taxon>
        <taxon>Mucoromycota</taxon>
        <taxon>Mucoromycotina</taxon>
        <taxon>Mucoromycetes</taxon>
        <taxon>Mucorales</taxon>
        <taxon>Phycomycetaceae</taxon>
        <taxon>Phycomyces</taxon>
    </lineage>
</organism>
<dbReference type="GeneID" id="29002442"/>
<dbReference type="InParanoid" id="A0A167MLM6"/>
<dbReference type="FunCoup" id="A0A167MLM6">
    <property type="interactions" value="480"/>
</dbReference>
<dbReference type="PANTHER" id="PTHR12604:SF4">
    <property type="entry name" value="X-RAY REPAIR CROSS-COMPLEMENTING PROTEIN 5"/>
    <property type="match status" value="1"/>
</dbReference>
<evidence type="ECO:0000256" key="9">
    <source>
        <dbReference type="ARBA" id="ARBA00023125"/>
    </source>
</evidence>
<dbReference type="InterPro" id="IPR014893">
    <property type="entry name" value="Ku_PK_bind"/>
</dbReference>
<evidence type="ECO:0000313" key="16">
    <source>
        <dbReference type="Proteomes" id="UP000077315"/>
    </source>
</evidence>
<sequence length="799" mass="90757">MTYQKKANVFIFDVGYSWKDVIPGHSKSMLEEARQVIRKKLEDKISIGRKTDMTGLIAIGTPETDNSLASQFPGEYKNISTIEEIKQPTVKTVQKLFNIELSESKETTADALDALILAIDMIVCYCRKLKYDKHIYLMTDTRVPISWMENHEIISMLETHSISLTVVCAGSNMPYTNQNMNENEKKWIEIISRLGPPSSFCSFEKEYEFADTINKKIVRASPCFRGNIILGDPANSPDNGLYVSAHMFIRSDLISRKSGTKCYVPSYPVDAEDGKNIHPVKAETNYRTITLEELEKKFNAQNDFDPEEEQQGEDEEGLTSSDSDNQQKDTVNSKDIMKAYILGKTLVPVSKEQQDMFKVVTSPGLYVIKFIDSEKFPETYKLSKVYTVTAGSVDAKEAATVITALAKAMEETKSVAVVRFTNKPESPPKLGVLFPLVEEKVATLYFVEAPFSNDLKPIPEAIEEALKPKDNEESKNASNIAKLEIMEKLVESMSLMEVRKDKDGNPCEHVVPENIFNPNIWRVSETIRRRAIDGKATIPDLHHSIKEQITVLPEFVEKTKELGKQIKEIFNIEKVHLKVETPDDTKERHYGALREEKIKTRKEDEDHISPTDTGDIEQNQHITKKMKMDNGSAFDTKNYEVLRKDVKEVSIEDPVDDFKAMVANPDQDLVEEAFKQISDIVIHLVSTSFGDQYYKKVISCLDCMRNVAIQDFEGESFNRCLHKIKSICDLSNPASKRLDFWEMLKKTDITPLTKDETGSSNVTEAEAKKFMEEIDTTDMEPNIQTKKSYIATDDLLDLF</sequence>
<keyword evidence="12" id="KW-0539">Nucleus</keyword>
<dbReference type="GO" id="GO:0003690">
    <property type="term" value="F:double-stranded DNA binding"/>
    <property type="evidence" value="ECO:0007669"/>
    <property type="project" value="TreeGrafter"/>
</dbReference>
<dbReference type="Gene3D" id="1.10.1600.10">
    <property type="match status" value="1"/>
</dbReference>
<dbReference type="GO" id="GO:0000723">
    <property type="term" value="P:telomere maintenance"/>
    <property type="evidence" value="ECO:0007669"/>
    <property type="project" value="TreeGrafter"/>
</dbReference>
<gene>
    <name evidence="15" type="ORF">PHYBLDRAFT_65808</name>
</gene>
<evidence type="ECO:0000256" key="6">
    <source>
        <dbReference type="ARBA" id="ARBA00022806"/>
    </source>
</evidence>
<dbReference type="InterPro" id="IPR006164">
    <property type="entry name" value="DNA_bd_Ku70/Ku80"/>
</dbReference>
<dbReference type="InterPro" id="IPR036494">
    <property type="entry name" value="Ku_C_sf"/>
</dbReference>
<evidence type="ECO:0000256" key="4">
    <source>
        <dbReference type="ARBA" id="ARBA00022763"/>
    </source>
</evidence>
<keyword evidence="9" id="KW-0238">DNA-binding</keyword>
<dbReference type="AlphaFoldDB" id="A0A167MLM6"/>
<dbReference type="Gene3D" id="2.40.290.10">
    <property type="match status" value="1"/>
</dbReference>
<dbReference type="GO" id="GO:0000781">
    <property type="term" value="C:chromosome, telomeric region"/>
    <property type="evidence" value="ECO:0007669"/>
    <property type="project" value="UniProtKB-SubCell"/>
</dbReference>
<reference evidence="16" key="1">
    <citation type="submission" date="2015-06" db="EMBL/GenBank/DDBJ databases">
        <title>Expansion of signal transduction pathways in fungi by whole-genome duplication.</title>
        <authorList>
            <consortium name="DOE Joint Genome Institute"/>
            <person name="Corrochano L.M."/>
            <person name="Kuo A."/>
            <person name="Marcet-Houben M."/>
            <person name="Polaino S."/>
            <person name="Salamov A."/>
            <person name="Villalobos J.M."/>
            <person name="Alvarez M.I."/>
            <person name="Avalos J."/>
            <person name="Benito E.P."/>
            <person name="Benoit I."/>
            <person name="Burger G."/>
            <person name="Camino L.P."/>
            <person name="Canovas D."/>
            <person name="Cerda-Olmedo E."/>
            <person name="Cheng J.-F."/>
            <person name="Dominguez A."/>
            <person name="Elias M."/>
            <person name="Eslava A.P."/>
            <person name="Glaser F."/>
            <person name="Grimwood J."/>
            <person name="Gutierrez G."/>
            <person name="Heitman J."/>
            <person name="Henrissat B."/>
            <person name="Iturriaga E.A."/>
            <person name="Lang B.F."/>
            <person name="Lavin J.L."/>
            <person name="Lee S."/>
            <person name="Li W."/>
            <person name="Lindquist E."/>
            <person name="Lopez-Garcia S."/>
            <person name="Luque E.M."/>
            <person name="Marcos A.T."/>
            <person name="Martin J."/>
            <person name="McCluskey K."/>
            <person name="Medina H.R."/>
            <person name="Miralles-Duran A."/>
            <person name="Miyazaki A."/>
            <person name="Munoz-Torres E."/>
            <person name="Oguiza J.A."/>
            <person name="Ohm R."/>
            <person name="Olmedo M."/>
            <person name="Orejas M."/>
            <person name="Ortiz-Castellanos L."/>
            <person name="Pisabarro A.G."/>
            <person name="Rodriguez-Romero J."/>
            <person name="Ruiz-Herrera J."/>
            <person name="Ruiz-Vazquez R."/>
            <person name="Sanz C."/>
            <person name="Schackwitz W."/>
            <person name="Schmutz J."/>
            <person name="Shahriari M."/>
            <person name="Shelest E."/>
            <person name="Silva-Franco F."/>
            <person name="Soanes D."/>
            <person name="Syed K."/>
            <person name="Tagua V.G."/>
            <person name="Talbot N.J."/>
            <person name="Thon M."/>
            <person name="De vries R.P."/>
            <person name="Wiebenga A."/>
            <person name="Yadav J.S."/>
            <person name="Braun E.L."/>
            <person name="Baker S."/>
            <person name="Garre V."/>
            <person name="Horwitz B."/>
            <person name="Torres-Martinez S."/>
            <person name="Idnurm A."/>
            <person name="Herrera-Estrella A."/>
            <person name="Gabaldon T."/>
            <person name="Grigoriev I.V."/>
        </authorList>
    </citation>
    <scope>NUCLEOTIDE SEQUENCE [LARGE SCALE GENOMIC DNA]</scope>
    <source>
        <strain evidence="16">NRRL 1555(-)</strain>
    </source>
</reference>
<dbReference type="VEuPathDB" id="FungiDB:PHYBLDRAFT_65808"/>
<feature type="domain" description="Ku" evidence="14">
    <location>
        <begin position="328"/>
        <end position="467"/>
    </location>
</feature>
<dbReference type="GO" id="GO:0006303">
    <property type="term" value="P:double-strand break repair via nonhomologous end joining"/>
    <property type="evidence" value="ECO:0007669"/>
    <property type="project" value="InterPro"/>
</dbReference>
<keyword evidence="10" id="KW-0233">DNA recombination</keyword>
<dbReference type="Pfam" id="PF03731">
    <property type="entry name" value="Ku_N"/>
    <property type="match status" value="1"/>
</dbReference>
<dbReference type="Gene3D" id="1.25.40.240">
    <property type="entry name" value="Ku, C-terminal domain"/>
    <property type="match status" value="1"/>
</dbReference>
<accession>A0A167MLM6</accession>
<evidence type="ECO:0000256" key="5">
    <source>
        <dbReference type="ARBA" id="ARBA00022801"/>
    </source>
</evidence>
<dbReference type="GO" id="GO:0043564">
    <property type="term" value="C:Ku70:Ku80 complex"/>
    <property type="evidence" value="ECO:0007669"/>
    <property type="project" value="TreeGrafter"/>
</dbReference>
<evidence type="ECO:0000313" key="15">
    <source>
        <dbReference type="EMBL" id="OAD73209.1"/>
    </source>
</evidence>
<comment type="subcellular location">
    <subcellularLocation>
        <location evidence="2">Chromosome</location>
        <location evidence="2">Telomere</location>
    </subcellularLocation>
    <subcellularLocation>
        <location evidence="1">Nucleus</location>
    </subcellularLocation>
</comment>
<dbReference type="InterPro" id="IPR005161">
    <property type="entry name" value="Ku_N"/>
</dbReference>
<dbReference type="PANTHER" id="PTHR12604">
    <property type="entry name" value="KU AUTOANTIGEN DNA HELICASE"/>
    <property type="match status" value="1"/>
</dbReference>